<dbReference type="AlphaFoldDB" id="A0A1H1IP07"/>
<dbReference type="RefSeq" id="WP_090385055.1">
    <property type="nucleotide sequence ID" value="NZ_FNLC01000005.1"/>
</dbReference>
<name>A0A1H1IP07_NATTX</name>
<dbReference type="STRING" id="1095778.SAMN04489842_3677"/>
<accession>A0A1H1IP07</accession>
<feature type="region of interest" description="Disordered" evidence="1">
    <location>
        <begin position="1"/>
        <end position="30"/>
    </location>
</feature>
<protein>
    <submittedName>
        <fullName evidence="2">Uncharacterized protein</fullName>
    </submittedName>
</protein>
<dbReference type="EMBL" id="FNLC01000005">
    <property type="protein sequence ID" value="SDR39424.1"/>
    <property type="molecule type" value="Genomic_DNA"/>
</dbReference>
<keyword evidence="3" id="KW-1185">Reference proteome</keyword>
<evidence type="ECO:0000313" key="2">
    <source>
        <dbReference type="EMBL" id="SDR39424.1"/>
    </source>
</evidence>
<dbReference type="OrthoDB" id="203627at2157"/>
<evidence type="ECO:0000313" key="3">
    <source>
        <dbReference type="Proteomes" id="UP000198848"/>
    </source>
</evidence>
<reference evidence="3" key="1">
    <citation type="submission" date="2016-10" db="EMBL/GenBank/DDBJ databases">
        <authorList>
            <person name="Varghese N."/>
            <person name="Submissions S."/>
        </authorList>
    </citation>
    <scope>NUCLEOTIDE SEQUENCE [LARGE SCALE GENOMIC DNA]</scope>
    <source>
        <strain evidence="3">DSM 24767</strain>
    </source>
</reference>
<gene>
    <name evidence="2" type="ORF">SAMN04489842_3677</name>
</gene>
<dbReference type="Proteomes" id="UP000198848">
    <property type="component" value="Unassembled WGS sequence"/>
</dbReference>
<organism evidence="2 3">
    <name type="scientific">Natronobacterium texcoconense</name>
    <dbReference type="NCBI Taxonomy" id="1095778"/>
    <lineage>
        <taxon>Archaea</taxon>
        <taxon>Methanobacteriati</taxon>
        <taxon>Methanobacteriota</taxon>
        <taxon>Stenosarchaea group</taxon>
        <taxon>Halobacteria</taxon>
        <taxon>Halobacteriales</taxon>
        <taxon>Natrialbaceae</taxon>
        <taxon>Natronobacterium</taxon>
    </lineage>
</organism>
<feature type="compositionally biased region" description="Acidic residues" evidence="1">
    <location>
        <begin position="1"/>
        <end position="14"/>
    </location>
</feature>
<proteinExistence type="predicted"/>
<sequence>MATSIDDTDLEALTDEVRTQSEEAPGSDTERVTIRSLGSVDLESLTTLVEAFEGDVASGTTDEPVFVLSEANADRLLEKSEEGLEALEERLGHPIQVDGEMPNDTVLLLAPDAVDGSEIAEPEGIACGIVGSGS</sequence>
<evidence type="ECO:0000256" key="1">
    <source>
        <dbReference type="SAM" id="MobiDB-lite"/>
    </source>
</evidence>